<dbReference type="Proteomes" id="UP000295797">
    <property type="component" value="Chromosome"/>
</dbReference>
<dbReference type="EMBL" id="CP038438">
    <property type="protein sequence ID" value="QBX43489.1"/>
    <property type="molecule type" value="Genomic_DNA"/>
</dbReference>
<feature type="compositionally biased region" description="Basic residues" evidence="1">
    <location>
        <begin position="64"/>
        <end position="73"/>
    </location>
</feature>
<protein>
    <submittedName>
        <fullName evidence="2">Uncharacterized protein</fullName>
    </submittedName>
</protein>
<evidence type="ECO:0000256" key="1">
    <source>
        <dbReference type="SAM" id="MobiDB-lite"/>
    </source>
</evidence>
<organism evidence="2 3">
    <name type="scientific">Pseudomonas fluorescens</name>
    <dbReference type="NCBI Taxonomy" id="294"/>
    <lineage>
        <taxon>Bacteria</taxon>
        <taxon>Pseudomonadati</taxon>
        <taxon>Pseudomonadota</taxon>
        <taxon>Gammaproteobacteria</taxon>
        <taxon>Pseudomonadales</taxon>
        <taxon>Pseudomonadaceae</taxon>
        <taxon>Pseudomonas</taxon>
    </lineage>
</organism>
<evidence type="ECO:0000313" key="3">
    <source>
        <dbReference type="Proteomes" id="UP000295797"/>
    </source>
</evidence>
<accession>A0AAP8Z1B9</accession>
<reference evidence="2 3" key="1">
    <citation type="submission" date="2019-03" db="EMBL/GenBank/DDBJ databases">
        <title>Complete genome sequence of the plant growth promoting strain Pseudomonas fluorescens LBUM677.</title>
        <authorList>
            <person name="Novinscak A."/>
            <person name="Joly D."/>
            <person name="Filion M."/>
        </authorList>
    </citation>
    <scope>NUCLEOTIDE SEQUENCE [LARGE SCALE GENOMIC DNA]</scope>
    <source>
        <strain evidence="2 3">LBUM677</strain>
    </source>
</reference>
<name>A0AAP8Z1B9_PSEFL</name>
<dbReference type="AlphaFoldDB" id="A0AAP8Z1B9"/>
<proteinExistence type="predicted"/>
<feature type="region of interest" description="Disordered" evidence="1">
    <location>
        <begin position="54"/>
        <end position="73"/>
    </location>
</feature>
<sequence length="73" mass="7982">MSISGNLSRKKIKPGSGCDHSPVARGFIPDGLRSGPHTCKTRCIRYTELNGFTTAPQPIGDKSPHHRFSVTFE</sequence>
<gene>
    <name evidence="2" type="ORF">E4T63_24050</name>
</gene>
<evidence type="ECO:0000313" key="2">
    <source>
        <dbReference type="EMBL" id="QBX43489.1"/>
    </source>
</evidence>
<feature type="region of interest" description="Disordered" evidence="1">
    <location>
        <begin position="1"/>
        <end position="31"/>
    </location>
</feature>